<sequence>MQDTTNQPTQVPPLVTNPLPAQPSQNPKNSINALQHKKKKKGRDVGDSEKRSYNLWYDLIAQLADSNDEEEESEVKSDEEYSDESGENKVGSEAENEEESDEDDDDESEEEEENEDWLYDLLVELYEAQEREKENGNSQLIRSDL</sequence>
<feature type="region of interest" description="Disordered" evidence="1">
    <location>
        <begin position="64"/>
        <end position="123"/>
    </location>
</feature>
<gene>
    <name evidence="2" type="ORF">PIB30_025400</name>
</gene>
<feature type="compositionally biased region" description="Acidic residues" evidence="1">
    <location>
        <begin position="94"/>
        <end position="118"/>
    </location>
</feature>
<dbReference type="Proteomes" id="UP001341840">
    <property type="component" value="Unassembled WGS sequence"/>
</dbReference>
<feature type="non-terminal residue" evidence="2">
    <location>
        <position position="145"/>
    </location>
</feature>
<accession>A0ABU6RAJ5</accession>
<keyword evidence="3" id="KW-1185">Reference proteome</keyword>
<reference evidence="2 3" key="1">
    <citation type="journal article" date="2023" name="Plants (Basel)">
        <title>Bridging the Gap: Combining Genomics and Transcriptomics Approaches to Understand Stylosanthes scabra, an Orphan Legume from the Brazilian Caatinga.</title>
        <authorList>
            <person name="Ferreira-Neto J.R.C."/>
            <person name="da Silva M.D."/>
            <person name="Binneck E."/>
            <person name="de Melo N.F."/>
            <person name="da Silva R.H."/>
            <person name="de Melo A.L.T.M."/>
            <person name="Pandolfi V."/>
            <person name="Bustamante F.O."/>
            <person name="Brasileiro-Vidal A.C."/>
            <person name="Benko-Iseppon A.M."/>
        </authorList>
    </citation>
    <scope>NUCLEOTIDE SEQUENCE [LARGE SCALE GENOMIC DNA]</scope>
    <source>
        <tissue evidence="2">Leaves</tissue>
    </source>
</reference>
<evidence type="ECO:0000313" key="2">
    <source>
        <dbReference type="EMBL" id="MED6120916.1"/>
    </source>
</evidence>
<proteinExistence type="predicted"/>
<feature type="region of interest" description="Disordered" evidence="1">
    <location>
        <begin position="1"/>
        <end position="51"/>
    </location>
</feature>
<evidence type="ECO:0000313" key="3">
    <source>
        <dbReference type="Proteomes" id="UP001341840"/>
    </source>
</evidence>
<feature type="compositionally biased region" description="Polar residues" evidence="1">
    <location>
        <begin position="22"/>
        <end position="33"/>
    </location>
</feature>
<dbReference type="EMBL" id="JASCZI010030301">
    <property type="protein sequence ID" value="MED6120916.1"/>
    <property type="molecule type" value="Genomic_DNA"/>
</dbReference>
<protein>
    <submittedName>
        <fullName evidence="2">Uncharacterized protein</fullName>
    </submittedName>
</protein>
<evidence type="ECO:0000256" key="1">
    <source>
        <dbReference type="SAM" id="MobiDB-lite"/>
    </source>
</evidence>
<comment type="caution">
    <text evidence="2">The sequence shown here is derived from an EMBL/GenBank/DDBJ whole genome shotgun (WGS) entry which is preliminary data.</text>
</comment>
<organism evidence="2 3">
    <name type="scientific">Stylosanthes scabra</name>
    <dbReference type="NCBI Taxonomy" id="79078"/>
    <lineage>
        <taxon>Eukaryota</taxon>
        <taxon>Viridiplantae</taxon>
        <taxon>Streptophyta</taxon>
        <taxon>Embryophyta</taxon>
        <taxon>Tracheophyta</taxon>
        <taxon>Spermatophyta</taxon>
        <taxon>Magnoliopsida</taxon>
        <taxon>eudicotyledons</taxon>
        <taxon>Gunneridae</taxon>
        <taxon>Pentapetalae</taxon>
        <taxon>rosids</taxon>
        <taxon>fabids</taxon>
        <taxon>Fabales</taxon>
        <taxon>Fabaceae</taxon>
        <taxon>Papilionoideae</taxon>
        <taxon>50 kb inversion clade</taxon>
        <taxon>dalbergioids sensu lato</taxon>
        <taxon>Dalbergieae</taxon>
        <taxon>Pterocarpus clade</taxon>
        <taxon>Stylosanthes</taxon>
    </lineage>
</organism>
<name>A0ABU6RAJ5_9FABA</name>